<sequence>MLILLSNVLADNLTYLILLLYLHHLVLNELDSGHETFRKNFDENLNNQKRYRDLDDINKSIEHIAGTIKVAVTQAQTRKHATTPQPTNSLTIAVQNPIKEKHKTRRIWQRTRNIAIKRRLNQLNRRVNLWLATKRILKQPNLIPPLKNGIAKYDTNYEKSEEFAEYFETCFTSEDNTTPQRESSDESPNVTNDKYSNTIIPTYPKEIQLIISKLKSKKSPGHDLITNKILKNLTFKALSYLASLFNSAMRIATFPSTWKHAIIVTIHKPGKPANSPTSYRPISLLPTLSKLSFQVRVETDFSQLHHIKAGVPQGSVLGPTLFNIYCNNYNIPTPPNSQLAMFADDTIILTQNSSLDLAIQNIQSSLNEITFWFKNWKLKLNLTKKKVKLISPKHIPRGCRTHHIPGLSSETMENYNSYINMFENNLRRTNQEQREELTNAIAQEKRNKWHKLLDKTDMKHSSKEAWGLIKRLNSDPTDAKGLSNVSPDQIAHQLLLNSKTKKSKQEDKPTKRIIRNKEKERNHLSRPFDEDEMNIAIETMKLRKAAGLDNIFVEQIRNFGPKAKQWLLTLYNEIRNRKIIPKIWRITKIIALLKPGKDKDDPKNYCPISLLCHTYKLFERMLLNRLVPFVESTLIKEQAGFRPGKSCTGQILNLTQKIENGFENKKIIGTSLVDLTAAYDTVNHRLMLKKLYDTTMDYEFVRIFEALLSNRRFFVNHQGKNSRWRIFKNGLPQGSVLAPTMFNIYTNDQPISTDSD</sequence>
<evidence type="ECO:0000256" key="1">
    <source>
        <dbReference type="SAM" id="Coils"/>
    </source>
</evidence>
<feature type="compositionally biased region" description="Basic and acidic residues" evidence="2">
    <location>
        <begin position="503"/>
        <end position="527"/>
    </location>
</feature>
<feature type="region of interest" description="Disordered" evidence="2">
    <location>
        <begin position="499"/>
        <end position="527"/>
    </location>
</feature>
<dbReference type="PANTHER" id="PTHR36688:SF1">
    <property type="entry name" value="ENDONUCLEASE_EXONUCLEASE_PHOSPHATASE DOMAIN-CONTAINING PROTEIN"/>
    <property type="match status" value="1"/>
</dbReference>
<accession>A0A5E4NG13</accession>
<dbReference type="InterPro" id="IPR000477">
    <property type="entry name" value="RT_dom"/>
</dbReference>
<reference evidence="4 5" key="1">
    <citation type="submission" date="2019-08" db="EMBL/GenBank/DDBJ databases">
        <authorList>
            <person name="Alioto T."/>
            <person name="Alioto T."/>
            <person name="Gomez Garrido J."/>
        </authorList>
    </citation>
    <scope>NUCLEOTIDE SEQUENCE [LARGE SCALE GENOMIC DNA]</scope>
</reference>
<keyword evidence="5" id="KW-1185">Reference proteome</keyword>
<dbReference type="Proteomes" id="UP000325440">
    <property type="component" value="Unassembled WGS sequence"/>
</dbReference>
<proteinExistence type="predicted"/>
<dbReference type="Pfam" id="PF00078">
    <property type="entry name" value="RVT_1"/>
    <property type="match status" value="2"/>
</dbReference>
<dbReference type="CDD" id="cd01650">
    <property type="entry name" value="RT_nLTR_like"/>
    <property type="match status" value="1"/>
</dbReference>
<feature type="domain" description="Reverse transcriptase" evidence="3">
    <location>
        <begin position="1"/>
        <end position="420"/>
    </location>
</feature>
<gene>
    <name evidence="4" type="ORF">CINCED_3A001307</name>
</gene>
<protein>
    <submittedName>
        <fullName evidence="4">Reverse transcriptase domain</fullName>
    </submittedName>
</protein>
<dbReference type="PANTHER" id="PTHR36688">
    <property type="entry name" value="ENDO/EXONUCLEASE/PHOSPHATASE DOMAIN-CONTAINING PROTEIN"/>
    <property type="match status" value="1"/>
</dbReference>
<evidence type="ECO:0000313" key="4">
    <source>
        <dbReference type="EMBL" id="VVC42657.1"/>
    </source>
</evidence>
<feature type="coiled-coil region" evidence="1">
    <location>
        <begin position="412"/>
        <end position="447"/>
    </location>
</feature>
<organism evidence="4 5">
    <name type="scientific">Cinara cedri</name>
    <dbReference type="NCBI Taxonomy" id="506608"/>
    <lineage>
        <taxon>Eukaryota</taxon>
        <taxon>Metazoa</taxon>
        <taxon>Ecdysozoa</taxon>
        <taxon>Arthropoda</taxon>
        <taxon>Hexapoda</taxon>
        <taxon>Insecta</taxon>
        <taxon>Pterygota</taxon>
        <taxon>Neoptera</taxon>
        <taxon>Paraneoptera</taxon>
        <taxon>Hemiptera</taxon>
        <taxon>Sternorrhyncha</taxon>
        <taxon>Aphidomorpha</taxon>
        <taxon>Aphidoidea</taxon>
        <taxon>Aphididae</taxon>
        <taxon>Lachninae</taxon>
        <taxon>Cinara</taxon>
    </lineage>
</organism>
<feature type="domain" description="Reverse transcriptase" evidence="3">
    <location>
        <begin position="573"/>
        <end position="756"/>
    </location>
</feature>
<dbReference type="AlphaFoldDB" id="A0A5E4NG13"/>
<evidence type="ECO:0000256" key="2">
    <source>
        <dbReference type="SAM" id="MobiDB-lite"/>
    </source>
</evidence>
<dbReference type="InterPro" id="IPR043502">
    <property type="entry name" value="DNA/RNA_pol_sf"/>
</dbReference>
<feature type="region of interest" description="Disordered" evidence="2">
    <location>
        <begin position="174"/>
        <end position="195"/>
    </location>
</feature>
<keyword evidence="4" id="KW-0548">Nucleotidyltransferase</keyword>
<keyword evidence="4" id="KW-0695">RNA-directed DNA polymerase</keyword>
<keyword evidence="1" id="KW-0175">Coiled coil</keyword>
<dbReference type="OrthoDB" id="6621432at2759"/>
<dbReference type="InterPro" id="IPR052560">
    <property type="entry name" value="RdDP_mobile_element"/>
</dbReference>
<feature type="non-terminal residue" evidence="4">
    <location>
        <position position="756"/>
    </location>
</feature>
<dbReference type="SUPFAM" id="SSF56672">
    <property type="entry name" value="DNA/RNA polymerases"/>
    <property type="match status" value="2"/>
</dbReference>
<dbReference type="EMBL" id="CABPRJ010001972">
    <property type="protein sequence ID" value="VVC42657.1"/>
    <property type="molecule type" value="Genomic_DNA"/>
</dbReference>
<dbReference type="PROSITE" id="PS50878">
    <property type="entry name" value="RT_POL"/>
    <property type="match status" value="2"/>
</dbReference>
<keyword evidence="4" id="KW-0808">Transferase</keyword>
<evidence type="ECO:0000313" key="5">
    <source>
        <dbReference type="Proteomes" id="UP000325440"/>
    </source>
</evidence>
<dbReference type="GO" id="GO:0003964">
    <property type="term" value="F:RNA-directed DNA polymerase activity"/>
    <property type="evidence" value="ECO:0007669"/>
    <property type="project" value="UniProtKB-KW"/>
</dbReference>
<evidence type="ECO:0000259" key="3">
    <source>
        <dbReference type="PROSITE" id="PS50878"/>
    </source>
</evidence>
<name>A0A5E4NG13_9HEMI</name>